<dbReference type="PROSITE" id="PS50975">
    <property type="entry name" value="ATP_GRASP"/>
    <property type="match status" value="1"/>
</dbReference>
<dbReference type="Gene3D" id="3.40.50.20">
    <property type="match status" value="1"/>
</dbReference>
<protein>
    <submittedName>
        <fullName evidence="3">Biotin carboxylase</fullName>
    </submittedName>
</protein>
<dbReference type="RefSeq" id="WP_078351057.1">
    <property type="nucleotide sequence ID" value="NZ_MBTF01000037.1"/>
</dbReference>
<dbReference type="GO" id="GO:0005524">
    <property type="term" value="F:ATP binding"/>
    <property type="evidence" value="ECO:0007669"/>
    <property type="project" value="UniProtKB-UniRule"/>
</dbReference>
<feature type="domain" description="ATP-grasp" evidence="2">
    <location>
        <begin position="133"/>
        <end position="311"/>
    </location>
</feature>
<dbReference type="Pfam" id="PF15632">
    <property type="entry name" value="ATPgrasp_Ter"/>
    <property type="match status" value="1"/>
</dbReference>
<dbReference type="GO" id="GO:0046872">
    <property type="term" value="F:metal ion binding"/>
    <property type="evidence" value="ECO:0007669"/>
    <property type="project" value="InterPro"/>
</dbReference>
<dbReference type="EMBL" id="MBTF01000037">
    <property type="protein sequence ID" value="OOQ57182.1"/>
    <property type="molecule type" value="Genomic_DNA"/>
</dbReference>
<comment type="caution">
    <text evidence="3">The sequence shown here is derived from an EMBL/GenBank/DDBJ whole genome shotgun (WGS) entry which is preliminary data.</text>
</comment>
<proteinExistence type="predicted"/>
<dbReference type="AlphaFoldDB" id="A0A1S9P8C3"/>
<sequence>MAAPIDAPLVIGVTGLNATENPGPGIPVIRALREAFPHARIIGLAYESLEPGIYLHQLVDKTYQVPYPSAGSAALAQRLQAIQSQEHINVIIPNFDAELHNFIKISSELKQLGIHLLLPTHKQLDACSKPNLAAFGRQHGFSVPKGISIFHADEIHTAVDELNFPMVIKGKYYEAEITHNTTQALNAFYRLSAKWGTPVIAQQFVKGTEINVAGLADGKGNALSVVPMRKQYITDQGKAWAGITIADDSLIAIAQRFAAASNWSGGFELELMQDKYGELFIMEINPRFPAWIYLAAAAGQNQPAMLVNMAQGKAVEPITKYTAGKMFIRYALDHVMDVSEFQQFSAFGEL</sequence>
<dbReference type="SUPFAM" id="SSF56059">
    <property type="entry name" value="Glutathione synthetase ATP-binding domain-like"/>
    <property type="match status" value="1"/>
</dbReference>
<name>A0A1S9P8C3_9SPHI</name>
<keyword evidence="1" id="KW-0547">Nucleotide-binding</keyword>
<evidence type="ECO:0000256" key="1">
    <source>
        <dbReference type="PROSITE-ProRule" id="PRU00409"/>
    </source>
</evidence>
<evidence type="ECO:0000313" key="3">
    <source>
        <dbReference type="EMBL" id="OOQ57182.1"/>
    </source>
</evidence>
<gene>
    <name evidence="3" type="ORF">BC343_16825</name>
</gene>
<keyword evidence="1" id="KW-0067">ATP-binding</keyword>
<dbReference type="InterPro" id="IPR011761">
    <property type="entry name" value="ATP-grasp"/>
</dbReference>
<accession>A0A1S9P8C3</accession>
<keyword evidence="4" id="KW-1185">Reference proteome</keyword>
<reference evidence="3 4" key="1">
    <citation type="submission" date="2016-07" db="EMBL/GenBank/DDBJ databases">
        <title>Genomic analysis of zinc-resistant bacterium Mucilaginibacter pedocola TBZ30.</title>
        <authorList>
            <person name="Huang J."/>
            <person name="Tang J."/>
        </authorList>
    </citation>
    <scope>NUCLEOTIDE SEQUENCE [LARGE SCALE GENOMIC DNA]</scope>
    <source>
        <strain evidence="3 4">TBZ30</strain>
    </source>
</reference>
<evidence type="ECO:0000313" key="4">
    <source>
        <dbReference type="Proteomes" id="UP000189739"/>
    </source>
</evidence>
<dbReference type="Gene3D" id="3.30.470.20">
    <property type="entry name" value="ATP-grasp fold, B domain"/>
    <property type="match status" value="1"/>
</dbReference>
<evidence type="ECO:0000259" key="2">
    <source>
        <dbReference type="PROSITE" id="PS50975"/>
    </source>
</evidence>
<dbReference type="Proteomes" id="UP000189739">
    <property type="component" value="Unassembled WGS sequence"/>
</dbReference>
<organism evidence="3 4">
    <name type="scientific">Mucilaginibacter pedocola</name>
    <dbReference type="NCBI Taxonomy" id="1792845"/>
    <lineage>
        <taxon>Bacteria</taxon>
        <taxon>Pseudomonadati</taxon>
        <taxon>Bacteroidota</taxon>
        <taxon>Sphingobacteriia</taxon>
        <taxon>Sphingobacteriales</taxon>
        <taxon>Sphingobacteriaceae</taxon>
        <taxon>Mucilaginibacter</taxon>
    </lineage>
</organism>
<dbReference type="STRING" id="1792845.BC343_16825"/>
<dbReference type="OrthoDB" id="783569at2"/>